<evidence type="ECO:0000256" key="1">
    <source>
        <dbReference type="SAM" id="Phobius"/>
    </source>
</evidence>
<feature type="transmembrane region" description="Helical" evidence="1">
    <location>
        <begin position="36"/>
        <end position="58"/>
    </location>
</feature>
<reference evidence="3" key="1">
    <citation type="submission" date="2016-10" db="EMBL/GenBank/DDBJ databases">
        <authorList>
            <person name="Varghese N."/>
            <person name="Submissions S."/>
        </authorList>
    </citation>
    <scope>NUCLEOTIDE SEQUENCE [LARGE SCALE GENOMIC DNA]</scope>
    <source>
        <strain evidence="3">DSM 22361</strain>
    </source>
</reference>
<proteinExistence type="predicted"/>
<keyword evidence="1" id="KW-1133">Transmembrane helix</keyword>
<dbReference type="RefSeq" id="WP_103906501.1">
    <property type="nucleotide sequence ID" value="NZ_CP049246.1"/>
</dbReference>
<dbReference type="OrthoDB" id="709028at2"/>
<dbReference type="Proteomes" id="UP000236731">
    <property type="component" value="Unassembled WGS sequence"/>
</dbReference>
<protein>
    <submittedName>
        <fullName evidence="2">Uncharacterized protein</fullName>
    </submittedName>
</protein>
<feature type="transmembrane region" description="Helical" evidence="1">
    <location>
        <begin position="127"/>
        <end position="145"/>
    </location>
</feature>
<evidence type="ECO:0000313" key="2">
    <source>
        <dbReference type="EMBL" id="SEG36793.1"/>
    </source>
</evidence>
<feature type="transmembrane region" description="Helical" evidence="1">
    <location>
        <begin position="70"/>
        <end position="92"/>
    </location>
</feature>
<name>A0A1H5ZJT2_9SPHI</name>
<keyword evidence="1" id="KW-0812">Transmembrane</keyword>
<keyword evidence="1" id="KW-0472">Membrane</keyword>
<dbReference type="EMBL" id="FNUT01000007">
    <property type="protein sequence ID" value="SEG36793.1"/>
    <property type="molecule type" value="Genomic_DNA"/>
</dbReference>
<organism evidence="2 3">
    <name type="scientific">Sphingobacterium lactis</name>
    <dbReference type="NCBI Taxonomy" id="797291"/>
    <lineage>
        <taxon>Bacteria</taxon>
        <taxon>Pseudomonadati</taxon>
        <taxon>Bacteroidota</taxon>
        <taxon>Sphingobacteriia</taxon>
        <taxon>Sphingobacteriales</taxon>
        <taxon>Sphingobacteriaceae</taxon>
        <taxon>Sphingobacterium</taxon>
    </lineage>
</organism>
<evidence type="ECO:0000313" key="3">
    <source>
        <dbReference type="Proteomes" id="UP000236731"/>
    </source>
</evidence>
<sequence length="214" mass="25514">MNELDLLKQHWQQDNNFPQVKRNEIRKMLYKSSSSLVKWIFYISIIELFVGIGLNIWSSQLNLDDKADPIFYQIAITVVDTLAYIFILYFIYKFFTSYRMIRSTNNTKKLLETILDTRKTVYLYIKFNIYLIIFSMILGAGSVIWQENFGVKSVGEIIFYTTAMAIVLFLMGWLVISVMRLYYRLIYIRLVKKLDKNYEELVRLEEEEEHGKTP</sequence>
<gene>
    <name evidence="2" type="ORF">SAMN05421877_10752</name>
</gene>
<feature type="transmembrane region" description="Helical" evidence="1">
    <location>
        <begin position="157"/>
        <end position="183"/>
    </location>
</feature>
<keyword evidence="3" id="KW-1185">Reference proteome</keyword>
<accession>A0A1H5ZJT2</accession>
<dbReference type="AlphaFoldDB" id="A0A1H5ZJT2"/>